<feature type="compositionally biased region" description="Basic and acidic residues" evidence="1">
    <location>
        <begin position="52"/>
        <end position="68"/>
    </location>
</feature>
<feature type="compositionally biased region" description="Basic and acidic residues" evidence="1">
    <location>
        <begin position="411"/>
        <end position="430"/>
    </location>
</feature>
<keyword evidence="3" id="KW-1185">Reference proteome</keyword>
<dbReference type="InParanoid" id="A0A168Q696"/>
<name>A0A168Q696_ABSGL</name>
<dbReference type="OMA" id="CESNIAP"/>
<dbReference type="STRING" id="4829.A0A168Q696"/>
<organism evidence="2">
    <name type="scientific">Absidia glauca</name>
    <name type="common">Pin mould</name>
    <dbReference type="NCBI Taxonomy" id="4829"/>
    <lineage>
        <taxon>Eukaryota</taxon>
        <taxon>Fungi</taxon>
        <taxon>Fungi incertae sedis</taxon>
        <taxon>Mucoromycota</taxon>
        <taxon>Mucoromycotina</taxon>
        <taxon>Mucoromycetes</taxon>
        <taxon>Mucorales</taxon>
        <taxon>Cunninghamellaceae</taxon>
        <taxon>Absidia</taxon>
    </lineage>
</organism>
<feature type="compositionally biased region" description="Basic and acidic residues" evidence="1">
    <location>
        <begin position="199"/>
        <end position="209"/>
    </location>
</feature>
<feature type="compositionally biased region" description="Low complexity" evidence="1">
    <location>
        <begin position="172"/>
        <end position="194"/>
    </location>
</feature>
<protein>
    <submittedName>
        <fullName evidence="2">Uncharacterized protein</fullName>
    </submittedName>
</protein>
<gene>
    <name evidence="2" type="primary">ABSGL_09510.1 scaffold 11342</name>
</gene>
<reference evidence="2" key="1">
    <citation type="submission" date="2016-04" db="EMBL/GenBank/DDBJ databases">
        <authorList>
            <person name="Evans L.H."/>
            <person name="Alamgir A."/>
            <person name="Owens N."/>
            <person name="Weber N.D."/>
            <person name="Virtaneva K."/>
            <person name="Barbian K."/>
            <person name="Babar A."/>
            <person name="Rosenke K."/>
        </authorList>
    </citation>
    <scope>NUCLEOTIDE SEQUENCE [LARGE SCALE GENOMIC DNA]</scope>
    <source>
        <strain evidence="2">CBS 101.48</strain>
    </source>
</reference>
<dbReference type="Proteomes" id="UP000078561">
    <property type="component" value="Unassembled WGS sequence"/>
</dbReference>
<proteinExistence type="predicted"/>
<dbReference type="EMBL" id="LT554228">
    <property type="protein sequence ID" value="SAM03667.1"/>
    <property type="molecule type" value="Genomic_DNA"/>
</dbReference>
<feature type="compositionally biased region" description="Basic and acidic residues" evidence="1">
    <location>
        <begin position="119"/>
        <end position="144"/>
    </location>
</feature>
<feature type="compositionally biased region" description="Low complexity" evidence="1">
    <location>
        <begin position="567"/>
        <end position="589"/>
    </location>
</feature>
<feature type="compositionally biased region" description="Polar residues" evidence="1">
    <location>
        <begin position="449"/>
        <end position="473"/>
    </location>
</feature>
<evidence type="ECO:0000313" key="2">
    <source>
        <dbReference type="EMBL" id="SAM03667.1"/>
    </source>
</evidence>
<dbReference type="AlphaFoldDB" id="A0A168Q696"/>
<evidence type="ECO:0000313" key="3">
    <source>
        <dbReference type="Proteomes" id="UP000078561"/>
    </source>
</evidence>
<evidence type="ECO:0000256" key="1">
    <source>
        <dbReference type="SAM" id="MobiDB-lite"/>
    </source>
</evidence>
<feature type="compositionally biased region" description="Basic and acidic residues" evidence="1">
    <location>
        <begin position="365"/>
        <end position="374"/>
    </location>
</feature>
<feature type="compositionally biased region" description="Polar residues" evidence="1">
    <location>
        <begin position="234"/>
        <end position="248"/>
    </location>
</feature>
<sequence length="589" mass="61016">MTAINDNIQTAIDSTVASSAVDITTLVDSLATRTSSSEDLSAVASPVPTQHGSEDKPHSQQPKGKETPRAGSTAIGLPNPAAVDAAVEDAEKKKEEQDDDSVPSSTATGLPAPAPVIDAAKENGDTSKESKPKESKRESLKKVVDTVAHAPATAAQKVIKKVTPSKSADTPSSDSSSSDQQQQQQQQQQQRRQSGTSSTKEDKQDKDISDSSNEGVQAAIASTADNGAVEPTTCVPSSNDAEAQSTHTPIDGAAGSQAVEPVVEHIPAPVESVEEPAVETAVIEKPPVGPTSADVKTEQLPNLEDRATNAAPAPALVSEEPTAIGQATHSQDPATGAEETKVESPVSEDLTKATTNQSELLPNDMKTEQVHAAEEPVAANDIKTDSTTVEPIKDDRPIAVDQISVPVSNSGDHDDVKTDPVQQSEERNTAKDQGSATPSLGADKDSAIKTESSSVQEATKSTSTPDIQPQSRSIAPASQEPPAQADENKSPAPASQELPAQANENKSTAPAAREPLAQADENRSTAPAPAPEKQATQATPEPKSRGISSPEHPPAATDAKDLPPQPSSETEQQPPKGTSSSKSSPCTIM</sequence>
<dbReference type="OrthoDB" id="10667447at2759"/>
<accession>A0A168Q696</accession>
<feature type="region of interest" description="Disordered" evidence="1">
    <location>
        <begin position="31"/>
        <end position="589"/>
    </location>
</feature>